<evidence type="ECO:0000259" key="1">
    <source>
        <dbReference type="Pfam" id="PF13460"/>
    </source>
</evidence>
<dbReference type="Gene3D" id="3.90.25.10">
    <property type="entry name" value="UDP-galactose 4-epimerase, domain 1"/>
    <property type="match status" value="1"/>
</dbReference>
<comment type="caution">
    <text evidence="2">The sequence shown here is derived from an EMBL/GenBank/DDBJ whole genome shotgun (WGS) entry which is preliminary data.</text>
</comment>
<evidence type="ECO:0000313" key="2">
    <source>
        <dbReference type="EMBL" id="GIG78785.1"/>
    </source>
</evidence>
<dbReference type="RefSeq" id="WP_203882249.1">
    <property type="nucleotide sequence ID" value="NZ_BAABHH010000007.1"/>
</dbReference>
<dbReference type="Proteomes" id="UP000630097">
    <property type="component" value="Unassembled WGS sequence"/>
</dbReference>
<dbReference type="Gene3D" id="3.40.50.720">
    <property type="entry name" value="NAD(P)-binding Rossmann-like Domain"/>
    <property type="match status" value="1"/>
</dbReference>
<dbReference type="InterPro" id="IPR051604">
    <property type="entry name" value="Ergot_Alk_Oxidoreductase"/>
</dbReference>
<gene>
    <name evidence="2" type="ORF">Pka01_19120</name>
</gene>
<dbReference type="PANTHER" id="PTHR43162">
    <property type="match status" value="1"/>
</dbReference>
<organism evidence="2 3">
    <name type="scientific">Planotetraspora kaengkrachanensis</name>
    <dbReference type="NCBI Taxonomy" id="575193"/>
    <lineage>
        <taxon>Bacteria</taxon>
        <taxon>Bacillati</taxon>
        <taxon>Actinomycetota</taxon>
        <taxon>Actinomycetes</taxon>
        <taxon>Streptosporangiales</taxon>
        <taxon>Streptosporangiaceae</taxon>
        <taxon>Planotetraspora</taxon>
    </lineage>
</organism>
<dbReference type="EMBL" id="BONV01000005">
    <property type="protein sequence ID" value="GIG78785.1"/>
    <property type="molecule type" value="Genomic_DNA"/>
</dbReference>
<protein>
    <submittedName>
        <fullName evidence="2">Nucleotide-diphosphate-sugar epimerase</fullName>
    </submittedName>
</protein>
<dbReference type="PANTHER" id="PTHR43162:SF1">
    <property type="entry name" value="PRESTALK A DIFFERENTIATION PROTEIN A"/>
    <property type="match status" value="1"/>
</dbReference>
<sequence length="288" mass="30592">MSGSLVIGATGNVGRHVVSHLLDGGADVRALARRPAAGLLPEGVHVVQGDLTDAGTLDAALDGVTKVFLLWPFLSADAAPAVVDALAGHARQVVYLSAMSVRDDLKPEENGFWGEVEHLIERSALDWTFLRVGGLAANTLGWADQIRTEGVVRWPYGAAARSLIHERDVAAVAARALLEDGHTGAKYVLTGPEAVTQADQARLIGEAIGRPVRWEELPPESAREQLLASWGDPAFVDGALGYWATLADRPEPVTHTVEQVTGVPARTFGEWAREHAGVFSPAARSSRA</sequence>
<accession>A0A8J3LXY7</accession>
<feature type="domain" description="NAD(P)-binding" evidence="1">
    <location>
        <begin position="8"/>
        <end position="179"/>
    </location>
</feature>
<proteinExistence type="predicted"/>
<name>A0A8J3LXY7_9ACTN</name>
<reference evidence="2 3" key="1">
    <citation type="submission" date="2021-01" db="EMBL/GenBank/DDBJ databases">
        <title>Whole genome shotgun sequence of Planotetraspora kaengkrachanensis NBRC 104272.</title>
        <authorList>
            <person name="Komaki H."/>
            <person name="Tamura T."/>
        </authorList>
    </citation>
    <scope>NUCLEOTIDE SEQUENCE [LARGE SCALE GENOMIC DNA]</scope>
    <source>
        <strain evidence="2 3">NBRC 104272</strain>
    </source>
</reference>
<dbReference type="AlphaFoldDB" id="A0A8J3LXY7"/>
<dbReference type="Pfam" id="PF13460">
    <property type="entry name" value="NAD_binding_10"/>
    <property type="match status" value="1"/>
</dbReference>
<keyword evidence="3" id="KW-1185">Reference proteome</keyword>
<dbReference type="InterPro" id="IPR016040">
    <property type="entry name" value="NAD(P)-bd_dom"/>
</dbReference>
<dbReference type="InterPro" id="IPR036291">
    <property type="entry name" value="NAD(P)-bd_dom_sf"/>
</dbReference>
<evidence type="ECO:0000313" key="3">
    <source>
        <dbReference type="Proteomes" id="UP000630097"/>
    </source>
</evidence>
<dbReference type="SUPFAM" id="SSF51735">
    <property type="entry name" value="NAD(P)-binding Rossmann-fold domains"/>
    <property type="match status" value="1"/>
</dbReference>